<dbReference type="AlphaFoldDB" id="A0A4V2EUM1"/>
<dbReference type="Pfam" id="PF05331">
    <property type="entry name" value="DUF742"/>
    <property type="match status" value="1"/>
</dbReference>
<name>A0A4V2EUM1_9PSEU</name>
<organism evidence="1 2">
    <name type="scientific">Herbihabitans rhizosphaerae</name>
    <dbReference type="NCBI Taxonomy" id="1872711"/>
    <lineage>
        <taxon>Bacteria</taxon>
        <taxon>Bacillati</taxon>
        <taxon>Actinomycetota</taxon>
        <taxon>Actinomycetes</taxon>
        <taxon>Pseudonocardiales</taxon>
        <taxon>Pseudonocardiaceae</taxon>
        <taxon>Herbihabitans</taxon>
    </lineage>
</organism>
<gene>
    <name evidence="1" type="ORF">EV193_101937</name>
</gene>
<comment type="caution">
    <text evidence="1">The sequence shown here is derived from an EMBL/GenBank/DDBJ whole genome shotgun (WGS) entry which is preliminary data.</text>
</comment>
<dbReference type="PANTHER" id="PTHR36221">
    <property type="entry name" value="DUF742 DOMAIN-CONTAINING PROTEIN"/>
    <property type="match status" value="1"/>
</dbReference>
<dbReference type="InterPro" id="IPR007995">
    <property type="entry name" value="DUF742"/>
</dbReference>
<dbReference type="RefSeq" id="WP_130342641.1">
    <property type="nucleotide sequence ID" value="NZ_SGWQ01000001.1"/>
</dbReference>
<dbReference type="PANTHER" id="PTHR36221:SF1">
    <property type="entry name" value="DUF742 DOMAIN-CONTAINING PROTEIN"/>
    <property type="match status" value="1"/>
</dbReference>
<protein>
    <submittedName>
        <fullName evidence="1">Uncharacterized protein DUF742</fullName>
    </submittedName>
</protein>
<accession>A0A4V2EUM1</accession>
<evidence type="ECO:0000313" key="2">
    <source>
        <dbReference type="Proteomes" id="UP000294257"/>
    </source>
</evidence>
<dbReference type="Proteomes" id="UP000294257">
    <property type="component" value="Unassembled WGS sequence"/>
</dbReference>
<dbReference type="OrthoDB" id="4244884at2"/>
<evidence type="ECO:0000313" key="1">
    <source>
        <dbReference type="EMBL" id="RZS45053.1"/>
    </source>
</evidence>
<sequence length="126" mass="13796">MSIAVPRREQWFDDAAGPVVRPYAVTGGRTRVEGIELDLVTLVVAVQPDVHASWVDTESARLLWACAHPLSVAEAAAGVQLPLRVVKVLLADLIGQDYMLFRNGWTPAARPDVITMRRVLDGLRAL</sequence>
<proteinExistence type="predicted"/>
<keyword evidence="2" id="KW-1185">Reference proteome</keyword>
<dbReference type="EMBL" id="SGWQ01000001">
    <property type="protein sequence ID" value="RZS45053.1"/>
    <property type="molecule type" value="Genomic_DNA"/>
</dbReference>
<reference evidence="1 2" key="1">
    <citation type="submission" date="2019-02" db="EMBL/GenBank/DDBJ databases">
        <title>Genomic Encyclopedia of Type Strains, Phase IV (KMG-IV): sequencing the most valuable type-strain genomes for metagenomic binning, comparative biology and taxonomic classification.</title>
        <authorList>
            <person name="Goeker M."/>
        </authorList>
    </citation>
    <scope>NUCLEOTIDE SEQUENCE [LARGE SCALE GENOMIC DNA]</scope>
    <source>
        <strain evidence="1 2">DSM 101727</strain>
    </source>
</reference>